<keyword evidence="2" id="KW-0472">Membrane</keyword>
<sequence>MKTTSSSNNNSNNSSTTTTTIVLLVLLGSASCLDVQGLPAPRNFRVTSVDLNCFAEWSPDPSATRDVTYRLQYKSYWIKDDNKWKNISCPDARRSECDFTASCQPSSNHTLRVRAEAPGAASEWAHACCFQPLLSTRLTAPSTSVIVSGLKFYVKVENLKVRNGSDFLENVYSDRQWFLNYTEEANGHVQERFLVTQNHHKFTVPHAGNYCLRSQFYIPDFYLYGDQSAVACYIAHGTPPDSLNLPVVVTIALLSVLIVGPLAAMGWFYRQKLKTLVSPTDPPPPAILQRLEEESKTQHECNKLWLSKSRAWEGSSSHCIVEDDASNDDNCMQPRPLGNSGLQSGSECRMSVQPARDGSSSSPLSRYDAQVDATLQRATFTPVRRSTSDRSDCSPAESLMADVWPDNGQGADVPFYMPHQMHNLPCTEGSKSMVSTASSGLDFPYSCVDLSTVTGDFRQHSKSDDVLSVNLESRFAGGNLTRRNSKPDCSMYGSQIVILMEPASQCGTGYRKTWIVPKMSMNGGNLT</sequence>
<dbReference type="RefSeq" id="XP_032826345.1">
    <property type="nucleotide sequence ID" value="XM_032970454.1"/>
</dbReference>
<dbReference type="AlphaFoldDB" id="A0AAJ7TYC0"/>
<evidence type="ECO:0000256" key="2">
    <source>
        <dbReference type="SAM" id="Phobius"/>
    </source>
</evidence>
<keyword evidence="3" id="KW-0732">Signal</keyword>
<keyword evidence="2" id="KW-1133">Transmembrane helix</keyword>
<dbReference type="InterPro" id="IPR050650">
    <property type="entry name" value="Type-II_Cytokine-TF_Rcpt"/>
</dbReference>
<feature type="region of interest" description="Disordered" evidence="1">
    <location>
        <begin position="330"/>
        <end position="365"/>
    </location>
</feature>
<dbReference type="InterPro" id="IPR036116">
    <property type="entry name" value="FN3_sf"/>
</dbReference>
<dbReference type="KEGG" id="pmrn:116951661"/>
<evidence type="ECO:0000313" key="6">
    <source>
        <dbReference type="RefSeq" id="XP_032826345.1"/>
    </source>
</evidence>
<reference evidence="6" key="1">
    <citation type="submission" date="2025-08" db="UniProtKB">
        <authorList>
            <consortium name="RefSeq"/>
        </authorList>
    </citation>
    <scope>IDENTIFICATION</scope>
    <source>
        <tissue evidence="6">Sperm</tissue>
    </source>
</reference>
<proteinExistence type="predicted"/>
<evidence type="ECO:0000256" key="1">
    <source>
        <dbReference type="SAM" id="MobiDB-lite"/>
    </source>
</evidence>
<feature type="signal peptide" evidence="3">
    <location>
        <begin position="1"/>
        <end position="32"/>
    </location>
</feature>
<accession>A0AAJ7TYC0</accession>
<dbReference type="PROSITE" id="PS51257">
    <property type="entry name" value="PROKAR_LIPOPROTEIN"/>
    <property type="match status" value="1"/>
</dbReference>
<dbReference type="SUPFAM" id="SSF49265">
    <property type="entry name" value="Fibronectin type III"/>
    <property type="match status" value="2"/>
</dbReference>
<dbReference type="GO" id="GO:0004896">
    <property type="term" value="F:cytokine receptor activity"/>
    <property type="evidence" value="ECO:0007669"/>
    <property type="project" value="TreeGrafter"/>
</dbReference>
<keyword evidence="2" id="KW-0812">Transmembrane</keyword>
<dbReference type="Pfam" id="PF01108">
    <property type="entry name" value="Tissue_fac"/>
    <property type="match status" value="1"/>
</dbReference>
<dbReference type="PANTHER" id="PTHR20859:SF84">
    <property type="entry name" value="INTERFERON ALPHA_BETA RECEPTOR 2"/>
    <property type="match status" value="1"/>
</dbReference>
<dbReference type="GO" id="GO:0005886">
    <property type="term" value="C:plasma membrane"/>
    <property type="evidence" value="ECO:0007669"/>
    <property type="project" value="TreeGrafter"/>
</dbReference>
<dbReference type="CDD" id="cd00063">
    <property type="entry name" value="FN3"/>
    <property type="match status" value="1"/>
</dbReference>
<evidence type="ECO:0000313" key="5">
    <source>
        <dbReference type="Proteomes" id="UP001318040"/>
    </source>
</evidence>
<dbReference type="Gene3D" id="2.60.40.10">
    <property type="entry name" value="Immunoglobulins"/>
    <property type="match status" value="1"/>
</dbReference>
<dbReference type="PROSITE" id="PS50853">
    <property type="entry name" value="FN3"/>
    <property type="match status" value="1"/>
</dbReference>
<organism evidence="5 6">
    <name type="scientific">Petromyzon marinus</name>
    <name type="common">Sea lamprey</name>
    <dbReference type="NCBI Taxonomy" id="7757"/>
    <lineage>
        <taxon>Eukaryota</taxon>
        <taxon>Metazoa</taxon>
        <taxon>Chordata</taxon>
        <taxon>Craniata</taxon>
        <taxon>Vertebrata</taxon>
        <taxon>Cyclostomata</taxon>
        <taxon>Hyperoartia</taxon>
        <taxon>Petromyzontiformes</taxon>
        <taxon>Petromyzontidae</taxon>
        <taxon>Petromyzon</taxon>
    </lineage>
</organism>
<feature type="domain" description="Fibronectin type-III" evidence="4">
    <location>
        <begin position="40"/>
        <end position="136"/>
    </location>
</feature>
<dbReference type="InterPro" id="IPR013783">
    <property type="entry name" value="Ig-like_fold"/>
</dbReference>
<keyword evidence="5" id="KW-1185">Reference proteome</keyword>
<name>A0AAJ7TYC0_PETMA</name>
<evidence type="ECO:0000259" key="4">
    <source>
        <dbReference type="PROSITE" id="PS50853"/>
    </source>
</evidence>
<dbReference type="Proteomes" id="UP001318040">
    <property type="component" value="Chromosome 43"/>
</dbReference>
<protein>
    <submittedName>
        <fullName evidence="6">Uncharacterized protein LOC116951661</fullName>
    </submittedName>
</protein>
<dbReference type="InterPro" id="IPR003961">
    <property type="entry name" value="FN3_dom"/>
</dbReference>
<feature type="transmembrane region" description="Helical" evidence="2">
    <location>
        <begin position="247"/>
        <end position="269"/>
    </location>
</feature>
<feature type="chain" id="PRO_5042540439" evidence="3">
    <location>
        <begin position="33"/>
        <end position="527"/>
    </location>
</feature>
<evidence type="ECO:0000256" key="3">
    <source>
        <dbReference type="SAM" id="SignalP"/>
    </source>
</evidence>
<gene>
    <name evidence="6" type="primary">LOC116951661</name>
</gene>
<dbReference type="PANTHER" id="PTHR20859">
    <property type="entry name" value="INTERFERON/INTERLEUKIN RECEPTOR"/>
    <property type="match status" value="1"/>
</dbReference>